<keyword evidence="5 14" id="KW-0732">Signal</keyword>
<feature type="domain" description="Cadherin" evidence="15">
    <location>
        <begin position="348"/>
        <end position="452"/>
    </location>
</feature>
<protein>
    <recommendedName>
        <fullName evidence="15">Cadherin domain-containing protein</fullName>
    </recommendedName>
</protein>
<dbReference type="PANTHER" id="PTHR24028">
    <property type="entry name" value="CADHERIN-87A"/>
    <property type="match status" value="1"/>
</dbReference>
<dbReference type="InterPro" id="IPR020894">
    <property type="entry name" value="Cadherin_CS"/>
</dbReference>
<keyword evidence="11" id="KW-0325">Glycoprotein</keyword>
<dbReference type="FunFam" id="2.60.40.60:FF:000004">
    <property type="entry name" value="Protocadherin 1 gamma 2"/>
    <property type="match status" value="1"/>
</dbReference>
<dbReference type="SMART" id="SM00112">
    <property type="entry name" value="CA"/>
    <property type="match status" value="6"/>
</dbReference>
<dbReference type="SUPFAM" id="SSF49313">
    <property type="entry name" value="Cadherin-like"/>
    <property type="match status" value="6"/>
</dbReference>
<dbReference type="FunFam" id="2.60.40.60:FF:000002">
    <property type="entry name" value="Protocadherin alpha 2"/>
    <property type="match status" value="1"/>
</dbReference>
<dbReference type="GO" id="GO:0005509">
    <property type="term" value="F:calcium ion binding"/>
    <property type="evidence" value="ECO:0007669"/>
    <property type="project" value="UniProtKB-UniRule"/>
</dbReference>
<evidence type="ECO:0000256" key="6">
    <source>
        <dbReference type="ARBA" id="ARBA00022737"/>
    </source>
</evidence>
<keyword evidence="6" id="KW-0677">Repeat</keyword>
<dbReference type="FunFam" id="2.60.40.60:FF:000129">
    <property type="entry name" value="protocadherin alpha-C2 isoform X1"/>
    <property type="match status" value="1"/>
</dbReference>
<evidence type="ECO:0000256" key="9">
    <source>
        <dbReference type="ARBA" id="ARBA00022989"/>
    </source>
</evidence>
<feature type="domain" description="Cadherin" evidence="15">
    <location>
        <begin position="134"/>
        <end position="242"/>
    </location>
</feature>
<feature type="chain" id="PRO_5022677722" description="Cadherin domain-containing protein" evidence="14">
    <location>
        <begin position="29"/>
        <end position="810"/>
    </location>
</feature>
<dbReference type="InterPro" id="IPR013164">
    <property type="entry name" value="Cadherin_N"/>
</dbReference>
<evidence type="ECO:0000256" key="7">
    <source>
        <dbReference type="ARBA" id="ARBA00022837"/>
    </source>
</evidence>
<evidence type="ECO:0000256" key="13">
    <source>
        <dbReference type="SAM" id="Phobius"/>
    </source>
</evidence>
<comment type="function">
    <text evidence="1">Potential calcium-dependent cell-adhesion protein. May be involved in the establishment and maintenance of specific neuronal connections in the brain.</text>
</comment>
<dbReference type="Gene3D" id="2.60.40.60">
    <property type="entry name" value="Cadherins"/>
    <property type="match status" value="6"/>
</dbReference>
<evidence type="ECO:0000256" key="3">
    <source>
        <dbReference type="ARBA" id="ARBA00022475"/>
    </source>
</evidence>
<dbReference type="PRINTS" id="PR00205">
    <property type="entry name" value="CADHERIN"/>
</dbReference>
<dbReference type="GO" id="GO:0005886">
    <property type="term" value="C:plasma membrane"/>
    <property type="evidence" value="ECO:0007669"/>
    <property type="project" value="UniProtKB-SubCell"/>
</dbReference>
<feature type="domain" description="Cadherin" evidence="15">
    <location>
        <begin position="579"/>
        <end position="686"/>
    </location>
</feature>
<dbReference type="AlphaFoldDB" id="A0A5E4BFL8"/>
<proteinExistence type="predicted"/>
<dbReference type="PANTHER" id="PTHR24028:SF108">
    <property type="entry name" value="PROTOCADHERIN GAMMA-A1"/>
    <property type="match status" value="1"/>
</dbReference>
<evidence type="ECO:0000256" key="14">
    <source>
        <dbReference type="SAM" id="SignalP"/>
    </source>
</evidence>
<evidence type="ECO:0000256" key="5">
    <source>
        <dbReference type="ARBA" id="ARBA00022729"/>
    </source>
</evidence>
<dbReference type="Pfam" id="PF00028">
    <property type="entry name" value="Cadherin"/>
    <property type="match status" value="5"/>
</dbReference>
<evidence type="ECO:0000313" key="17">
    <source>
        <dbReference type="Proteomes" id="UP000335636"/>
    </source>
</evidence>
<evidence type="ECO:0000256" key="4">
    <source>
        <dbReference type="ARBA" id="ARBA00022692"/>
    </source>
</evidence>
<dbReference type="FunFam" id="2.60.40.60:FF:000001">
    <property type="entry name" value="Protocadherin alpha 2"/>
    <property type="match status" value="1"/>
</dbReference>
<dbReference type="FunFam" id="2.60.40.60:FF:000018">
    <property type="entry name" value="Protocadherin gamma c3"/>
    <property type="match status" value="1"/>
</dbReference>
<dbReference type="GO" id="GO:0007156">
    <property type="term" value="P:homophilic cell adhesion via plasma membrane adhesion molecules"/>
    <property type="evidence" value="ECO:0007669"/>
    <property type="project" value="InterPro"/>
</dbReference>
<keyword evidence="7 12" id="KW-0106">Calcium</keyword>
<keyword evidence="17" id="KW-1185">Reference proteome</keyword>
<dbReference type="FunFam" id="2.60.40.60:FF:000006">
    <property type="entry name" value="Protocadherin alpha 2"/>
    <property type="match status" value="1"/>
</dbReference>
<feature type="signal peptide" evidence="14">
    <location>
        <begin position="1"/>
        <end position="28"/>
    </location>
</feature>
<dbReference type="Proteomes" id="UP000335636">
    <property type="component" value="Unassembled WGS sequence"/>
</dbReference>
<keyword evidence="10 13" id="KW-0472">Membrane</keyword>
<dbReference type="CDD" id="cd11304">
    <property type="entry name" value="Cadherin_repeat"/>
    <property type="match status" value="6"/>
</dbReference>
<evidence type="ECO:0000256" key="12">
    <source>
        <dbReference type="PROSITE-ProRule" id="PRU00043"/>
    </source>
</evidence>
<dbReference type="InterPro" id="IPR015919">
    <property type="entry name" value="Cadherin-like_sf"/>
</dbReference>
<feature type="domain" description="Cadherin" evidence="15">
    <location>
        <begin position="75"/>
        <end position="133"/>
    </location>
</feature>
<dbReference type="PROSITE" id="PS50268">
    <property type="entry name" value="CADHERIN_2"/>
    <property type="match status" value="6"/>
</dbReference>
<evidence type="ECO:0000256" key="8">
    <source>
        <dbReference type="ARBA" id="ARBA00022889"/>
    </source>
</evidence>
<sequence>MAIPAKLTRCSGMVMLCLFLELLLAASARNILYSVPEETDKGSFVGNIAKDLGLEPQELAERGVRIVSRGRTQLFSLNPRSGSLVTAGRIDREELCAQSARCLVSFNILVEDEMKLFPIEVEIIDINDNTPQFQFEELEFKMNEITTPGTRIPLPFGKDLDVGMNSLQSYQLSYNPHFSLDVQHGPDGPQHPEMVLQSPLDREEEAVHHLVLTASDGGSPVHSGTVRIRVQVVDVNDNPPAFTQAEYQTSVPENVPLGTQLLMVNATDPDEGANGEVTYSFHNIDHKVAQVFQLNSYTGEISNKEPLDFEEYKIYPMEIQAQDGAGLMARAKVLIKVLDVNDNAPEVSITSVTTAVPENFPPGTIIALINVHDQDSGENGHITCSIPENLPFKLEKLVDNYYRLVTERTLDRELTSEYNITVTATDQGNPTLSTQTHVLLLVTDINDNPPLFYQDFYSIYIPENNPRGASIFSVRAQDIDSNENAQITYSLVEDIIQGAPLSSYLSINSDTGVIYTLRSFDYEQFQNLQLRVTAQDSGNPPLSSNVSLSLFILDQNDNTPEILYPVLPTDGSTGVELAPRSAEPGYLVTKVVAVDRDSGQNAWLSYRLLKASEPGLFSVGLHTGEVRTARALLDRDALKQSLVVAVQDHGQPLLSATVTLTIAVADSIPDILADLSSISTIANPEDSDLTLYLVVAVATVSCVFLAFVTVLLALRLRRWHSTRLLQAAGSGLEGMPASHFVGIEGVRAFLQTYSHEVSLTTDSRKSHLIFPQPNYADTLISQESCEKKDFLSVPQSLLEDKKEIFSQVIL</sequence>
<keyword evidence="9 13" id="KW-1133">Transmembrane helix</keyword>
<dbReference type="EMBL" id="CABDUW010000435">
    <property type="protein sequence ID" value="VTJ68554.1"/>
    <property type="molecule type" value="Genomic_DNA"/>
</dbReference>
<dbReference type="InterPro" id="IPR050174">
    <property type="entry name" value="Protocadherin/Cadherin-CA"/>
</dbReference>
<feature type="domain" description="Cadherin" evidence="15">
    <location>
        <begin position="243"/>
        <end position="347"/>
    </location>
</feature>
<evidence type="ECO:0000256" key="10">
    <source>
        <dbReference type="ARBA" id="ARBA00023136"/>
    </source>
</evidence>
<keyword evidence="3" id="KW-1003">Cell membrane</keyword>
<comment type="caution">
    <text evidence="16">The sequence shown here is derived from an EMBL/GenBank/DDBJ whole genome shotgun (WGS) entry which is preliminary data.</text>
</comment>
<gene>
    <name evidence="16" type="ORF">MONAX_5E010222</name>
</gene>
<evidence type="ECO:0000256" key="11">
    <source>
        <dbReference type="ARBA" id="ARBA00023180"/>
    </source>
</evidence>
<reference evidence="16" key="1">
    <citation type="submission" date="2019-04" db="EMBL/GenBank/DDBJ databases">
        <authorList>
            <person name="Alioto T."/>
            <person name="Alioto T."/>
        </authorList>
    </citation>
    <scope>NUCLEOTIDE SEQUENCE [LARGE SCALE GENOMIC DNA]</scope>
</reference>
<evidence type="ECO:0000256" key="1">
    <source>
        <dbReference type="ARBA" id="ARBA00003436"/>
    </source>
</evidence>
<dbReference type="Pfam" id="PF16492">
    <property type="entry name" value="Cadherin_C_2"/>
    <property type="match status" value="1"/>
</dbReference>
<keyword evidence="4 13" id="KW-0812">Transmembrane</keyword>
<organism evidence="16 17">
    <name type="scientific">Marmota monax</name>
    <name type="common">Woodchuck</name>
    <dbReference type="NCBI Taxonomy" id="9995"/>
    <lineage>
        <taxon>Eukaryota</taxon>
        <taxon>Metazoa</taxon>
        <taxon>Chordata</taxon>
        <taxon>Craniata</taxon>
        <taxon>Vertebrata</taxon>
        <taxon>Euteleostomi</taxon>
        <taxon>Mammalia</taxon>
        <taxon>Eutheria</taxon>
        <taxon>Euarchontoglires</taxon>
        <taxon>Glires</taxon>
        <taxon>Rodentia</taxon>
        <taxon>Sciuromorpha</taxon>
        <taxon>Sciuridae</taxon>
        <taxon>Xerinae</taxon>
        <taxon>Marmotini</taxon>
        <taxon>Marmota</taxon>
    </lineage>
</organism>
<dbReference type="Pfam" id="PF08266">
    <property type="entry name" value="Cadherin_2"/>
    <property type="match status" value="1"/>
</dbReference>
<comment type="subcellular location">
    <subcellularLocation>
        <location evidence="2">Cell membrane</location>
        <topology evidence="2">Single-pass type I membrane protein</topology>
    </subcellularLocation>
</comment>
<dbReference type="PROSITE" id="PS00232">
    <property type="entry name" value="CADHERIN_1"/>
    <property type="match status" value="3"/>
</dbReference>
<feature type="domain" description="Cadherin" evidence="15">
    <location>
        <begin position="453"/>
        <end position="562"/>
    </location>
</feature>
<dbReference type="InterPro" id="IPR002126">
    <property type="entry name" value="Cadherin-like_dom"/>
</dbReference>
<accession>A0A5E4BFL8</accession>
<evidence type="ECO:0000259" key="15">
    <source>
        <dbReference type="PROSITE" id="PS50268"/>
    </source>
</evidence>
<keyword evidence="8" id="KW-0130">Cell adhesion</keyword>
<name>A0A5E4BFL8_MARMO</name>
<dbReference type="InterPro" id="IPR032455">
    <property type="entry name" value="Cadherin_C"/>
</dbReference>
<evidence type="ECO:0000256" key="2">
    <source>
        <dbReference type="ARBA" id="ARBA00004251"/>
    </source>
</evidence>
<feature type="transmembrane region" description="Helical" evidence="13">
    <location>
        <begin position="689"/>
        <end position="714"/>
    </location>
</feature>
<evidence type="ECO:0000313" key="16">
    <source>
        <dbReference type="EMBL" id="VTJ68554.1"/>
    </source>
</evidence>